<evidence type="ECO:0000313" key="2">
    <source>
        <dbReference type="EMBL" id="KAG7524877.1"/>
    </source>
</evidence>
<protein>
    <submittedName>
        <fullName evidence="2">Uncharacterized protein</fullName>
    </submittedName>
</protein>
<name>A0AAV6T6I0_SOLSE</name>
<dbReference type="AlphaFoldDB" id="A0AAV6T6I0"/>
<gene>
    <name evidence="2" type="ORF">JOB18_018290</name>
</gene>
<keyword evidence="3" id="KW-1185">Reference proteome</keyword>
<accession>A0AAV6T6I0</accession>
<comment type="caution">
    <text evidence="2">The sequence shown here is derived from an EMBL/GenBank/DDBJ whole genome shotgun (WGS) entry which is preliminary data.</text>
</comment>
<evidence type="ECO:0000313" key="3">
    <source>
        <dbReference type="Proteomes" id="UP000693946"/>
    </source>
</evidence>
<feature type="region of interest" description="Disordered" evidence="1">
    <location>
        <begin position="171"/>
        <end position="196"/>
    </location>
</feature>
<dbReference type="EMBL" id="JAGKHQ010000001">
    <property type="protein sequence ID" value="KAG7524877.1"/>
    <property type="molecule type" value="Genomic_DNA"/>
</dbReference>
<organism evidence="2 3">
    <name type="scientific">Solea senegalensis</name>
    <name type="common">Senegalese sole</name>
    <dbReference type="NCBI Taxonomy" id="28829"/>
    <lineage>
        <taxon>Eukaryota</taxon>
        <taxon>Metazoa</taxon>
        <taxon>Chordata</taxon>
        <taxon>Craniata</taxon>
        <taxon>Vertebrata</taxon>
        <taxon>Euteleostomi</taxon>
        <taxon>Actinopterygii</taxon>
        <taxon>Neopterygii</taxon>
        <taxon>Teleostei</taxon>
        <taxon>Neoteleostei</taxon>
        <taxon>Acanthomorphata</taxon>
        <taxon>Carangaria</taxon>
        <taxon>Pleuronectiformes</taxon>
        <taxon>Pleuronectoidei</taxon>
        <taxon>Soleidae</taxon>
        <taxon>Solea</taxon>
    </lineage>
</organism>
<sequence length="196" mass="21236">MRLPGQRKSPMHAAVGTRASLCSPFVSAVTRVLDDVLQPVQALTNYHPKYLLYSAAIRVMITRAATDSRLTCCLVLKTLQRQHGTSRACQSLGSTIQVLPWPEAVSSSPVEDTGLNGEVDDGVTQLSVQCVTDPTGLNGRVVYDGEEYSLRPVQHVTYPTGLEEVIVDEEDHNLRPSRPQASSLARSGTHGASAPW</sequence>
<proteinExistence type="predicted"/>
<reference evidence="2 3" key="1">
    <citation type="journal article" date="2021" name="Sci. Rep.">
        <title>Chromosome anchoring in Senegalese sole (Solea senegalensis) reveals sex-associated markers and genome rearrangements in flatfish.</title>
        <authorList>
            <person name="Guerrero-Cozar I."/>
            <person name="Gomez-Garrido J."/>
            <person name="Berbel C."/>
            <person name="Martinez-Blanch J.F."/>
            <person name="Alioto T."/>
            <person name="Claros M.G."/>
            <person name="Gagnaire P.A."/>
            <person name="Manchado M."/>
        </authorList>
    </citation>
    <scope>NUCLEOTIDE SEQUENCE [LARGE SCALE GENOMIC DNA]</scope>
    <source>
        <strain evidence="2">Sse05_10M</strain>
    </source>
</reference>
<evidence type="ECO:0000256" key="1">
    <source>
        <dbReference type="SAM" id="MobiDB-lite"/>
    </source>
</evidence>
<dbReference type="Proteomes" id="UP000693946">
    <property type="component" value="Linkage Group LG1"/>
</dbReference>